<dbReference type="Pfam" id="PF13367">
    <property type="entry name" value="PrsW-protease"/>
    <property type="match status" value="1"/>
</dbReference>
<feature type="transmembrane region" description="Helical" evidence="1">
    <location>
        <begin position="88"/>
        <end position="109"/>
    </location>
</feature>
<feature type="transmembrane region" description="Helical" evidence="1">
    <location>
        <begin position="24"/>
        <end position="43"/>
    </location>
</feature>
<dbReference type="PANTHER" id="PTHR36844">
    <property type="entry name" value="PROTEASE PRSW"/>
    <property type="match status" value="1"/>
</dbReference>
<name>A0A017TDF2_9BACT</name>
<feature type="transmembrane region" description="Helical" evidence="1">
    <location>
        <begin position="55"/>
        <end position="76"/>
    </location>
</feature>
<feature type="transmembrane region" description="Helical" evidence="1">
    <location>
        <begin position="165"/>
        <end position="185"/>
    </location>
</feature>
<proteinExistence type="predicted"/>
<dbReference type="Proteomes" id="UP000019678">
    <property type="component" value="Unassembled WGS sequence"/>
</dbReference>
<reference evidence="2 3" key="1">
    <citation type="submission" date="2013-05" db="EMBL/GenBank/DDBJ databases">
        <title>Genome assembly of Chondromyces apiculatus DSM 436.</title>
        <authorList>
            <person name="Sharma G."/>
            <person name="Khatri I."/>
            <person name="Kaur C."/>
            <person name="Mayilraj S."/>
            <person name="Subramanian S."/>
        </authorList>
    </citation>
    <scope>NUCLEOTIDE SEQUENCE [LARGE SCALE GENOMIC DNA]</scope>
    <source>
        <strain evidence="2 3">DSM 436</strain>
    </source>
</reference>
<dbReference type="PANTHER" id="PTHR36844:SF1">
    <property type="entry name" value="PROTEASE PRSW"/>
    <property type="match status" value="1"/>
</dbReference>
<feature type="transmembrane region" description="Helical" evidence="1">
    <location>
        <begin position="235"/>
        <end position="254"/>
    </location>
</feature>
<sequence>MAVHGRASFTVSSEHDAEQKRRRLGLTLWITGMILGVVLNLFYTFRGILATQGSIIPAMFVGAVFAFPPLVVYLFIPSVLDRFDPEPWWCLLMAFLWGAVAATGFSILINSTVHDVFSAAFGPKVGDLVSASVSAPFAEEFWKGLAVLGFFYFMRREFDGIVDGIIYATFTALGFAAVENVLYYAKAAMEGGDVLAGTFVLRGVFTPWLHPLFTAMTGIGFGLARESTKSSTRLLAPVAGYMIGVSLHAMWNFLPTALGSAMGAVFVPWLLLWLLFVAAFSVLIIALVVRKGRLIRENLRDEVLLGHLSQEEIDLVCSPVGRLRCTFGWRGASGRNFIRAGARLGLSKWHTARAMKGQKRTISADFIIPLRDEIKQHRAAMMARAPRY</sequence>
<keyword evidence="3" id="KW-1185">Reference proteome</keyword>
<feature type="transmembrane region" description="Helical" evidence="1">
    <location>
        <begin position="129"/>
        <end position="153"/>
    </location>
</feature>
<accession>A0A017TDF2</accession>
<organism evidence="2 3">
    <name type="scientific">Chondromyces apiculatus DSM 436</name>
    <dbReference type="NCBI Taxonomy" id="1192034"/>
    <lineage>
        <taxon>Bacteria</taxon>
        <taxon>Pseudomonadati</taxon>
        <taxon>Myxococcota</taxon>
        <taxon>Polyangia</taxon>
        <taxon>Polyangiales</taxon>
        <taxon>Polyangiaceae</taxon>
        <taxon>Chondromyces</taxon>
    </lineage>
</organism>
<keyword evidence="1" id="KW-0472">Membrane</keyword>
<dbReference type="EMBL" id="ASRX01000013">
    <property type="protein sequence ID" value="EYF06947.1"/>
    <property type="molecule type" value="Genomic_DNA"/>
</dbReference>
<keyword evidence="1" id="KW-1133">Transmembrane helix</keyword>
<dbReference type="InterPro" id="IPR026898">
    <property type="entry name" value="PrsW"/>
</dbReference>
<evidence type="ECO:0000313" key="2">
    <source>
        <dbReference type="EMBL" id="EYF06947.1"/>
    </source>
</evidence>
<evidence type="ECO:0000313" key="3">
    <source>
        <dbReference type="Proteomes" id="UP000019678"/>
    </source>
</evidence>
<dbReference type="eggNOG" id="COG2339">
    <property type="taxonomic scope" value="Bacteria"/>
</dbReference>
<gene>
    <name evidence="2" type="ORF">CAP_1206</name>
</gene>
<dbReference type="STRING" id="1192034.CAP_1206"/>
<evidence type="ECO:0000256" key="1">
    <source>
        <dbReference type="SAM" id="Phobius"/>
    </source>
</evidence>
<dbReference type="AlphaFoldDB" id="A0A017TDF2"/>
<feature type="transmembrane region" description="Helical" evidence="1">
    <location>
        <begin position="266"/>
        <end position="289"/>
    </location>
</feature>
<protein>
    <submittedName>
        <fullName evidence="2">Putative membrane protein</fullName>
    </submittedName>
</protein>
<feature type="transmembrane region" description="Helical" evidence="1">
    <location>
        <begin position="205"/>
        <end position="223"/>
    </location>
</feature>
<keyword evidence="1" id="KW-0812">Transmembrane</keyword>
<comment type="caution">
    <text evidence="2">The sequence shown here is derived from an EMBL/GenBank/DDBJ whole genome shotgun (WGS) entry which is preliminary data.</text>
</comment>
<dbReference type="GO" id="GO:0008233">
    <property type="term" value="F:peptidase activity"/>
    <property type="evidence" value="ECO:0007669"/>
    <property type="project" value="InterPro"/>
</dbReference>